<comment type="caution">
    <text evidence="10">The sequence shown here is derived from an EMBL/GenBank/DDBJ whole genome shotgun (WGS) entry which is preliminary data.</text>
</comment>
<dbReference type="CDD" id="cd02176">
    <property type="entry name" value="GH16_XET"/>
    <property type="match status" value="1"/>
</dbReference>
<keyword evidence="8" id="KW-0134">Cell wall</keyword>
<comment type="subcellular location">
    <subcellularLocation>
        <location evidence="8">Secreted</location>
        <location evidence="8">Cell wall</location>
    </subcellularLocation>
    <subcellularLocation>
        <location evidence="8">Secreted</location>
        <location evidence="8">Extracellular space</location>
        <location evidence="8">Apoplast</location>
    </subcellularLocation>
</comment>
<dbReference type="InterPro" id="IPR010713">
    <property type="entry name" value="XET_C"/>
</dbReference>
<keyword evidence="1 8" id="KW-0808">Transferase</keyword>
<feature type="active site" description="Proton donor" evidence="6">
    <location>
        <position position="110"/>
    </location>
</feature>
<keyword evidence="8" id="KW-0052">Apoplast</keyword>
<comment type="similarity">
    <text evidence="8">Belongs to the glycosyl hydrolase 16 family.</text>
</comment>
<feature type="glycosylation site" description="N-linked (GlcNAc...) asparagine" evidence="7">
    <location>
        <position position="118"/>
    </location>
</feature>
<accession>A0A921QUJ7</accession>
<dbReference type="Gramene" id="EES12802">
    <property type="protein sequence ID" value="EES12802"/>
    <property type="gene ID" value="SORBI_3006G205600"/>
</dbReference>
<sequence>MASAFSSSGACVLLALLLVLFATGAPTAAAAGRVDDGLEVTWGDGRGSVSPDGQVLSLSLDHTSGSGFRSKDTYLFARADAQIKLVPNNSAGTVTTFYFISEGPWDVHDEVDLEFLGNVSGQPYTLHTNVYANGNGGREQQFHLWFDPTADFHTYSIEWTQQHILVLVDGTPIREFKNHADRGVPYPSSQRMRLYGSLWDAEDWATQGGRVKTDWSQAPFVAQYRSFTATATPPAAATTAGYGQQMDAAAQQSMKWARDNYMVYDYCADTKRFPQGVPPECSMP</sequence>
<evidence type="ECO:0000256" key="5">
    <source>
        <dbReference type="ARBA" id="ARBA00023295"/>
    </source>
</evidence>
<reference evidence="10" key="2">
    <citation type="submission" date="2020-10" db="EMBL/GenBank/DDBJ databases">
        <authorList>
            <person name="Cooper E.A."/>
            <person name="Brenton Z.W."/>
            <person name="Flinn B.S."/>
            <person name="Jenkins J."/>
            <person name="Shu S."/>
            <person name="Flowers D."/>
            <person name="Luo F."/>
            <person name="Wang Y."/>
            <person name="Xia P."/>
            <person name="Barry K."/>
            <person name="Daum C."/>
            <person name="Lipzen A."/>
            <person name="Yoshinaga Y."/>
            <person name="Schmutz J."/>
            <person name="Saski C."/>
            <person name="Vermerris W."/>
            <person name="Kresovich S."/>
        </authorList>
    </citation>
    <scope>NUCLEOTIDE SEQUENCE</scope>
</reference>
<keyword evidence="4" id="KW-0325">Glycoprotein</keyword>
<dbReference type="AlphaFoldDB" id="A0A921QUJ7"/>
<dbReference type="InterPro" id="IPR000757">
    <property type="entry name" value="Beta-glucanase-like"/>
</dbReference>
<evidence type="ECO:0000313" key="11">
    <source>
        <dbReference type="Proteomes" id="UP000807115"/>
    </source>
</evidence>
<dbReference type="PROSITE" id="PS01034">
    <property type="entry name" value="GH16_1"/>
    <property type="match status" value="1"/>
</dbReference>
<keyword evidence="8" id="KW-0732">Signal</keyword>
<keyword evidence="5 8" id="KW-0326">Glycosidase</keyword>
<dbReference type="InterPro" id="IPR044791">
    <property type="entry name" value="Beta-glucanase/XTH"/>
</dbReference>
<evidence type="ECO:0000313" key="10">
    <source>
        <dbReference type="EMBL" id="KAG0527332.1"/>
    </source>
</evidence>
<evidence type="ECO:0000256" key="4">
    <source>
        <dbReference type="ARBA" id="ARBA00023180"/>
    </source>
</evidence>
<dbReference type="GO" id="GO:0016762">
    <property type="term" value="F:xyloglucan:xyloglucosyl transferase activity"/>
    <property type="evidence" value="ECO:0007669"/>
    <property type="project" value="UniProtKB-EC"/>
</dbReference>
<dbReference type="FunFam" id="2.60.120.200:FF:000025">
    <property type="entry name" value="Xyloglucan endotransglucosylase/hydrolase"/>
    <property type="match status" value="1"/>
</dbReference>
<gene>
    <name evidence="10" type="ORF">BDA96_06G224700</name>
</gene>
<dbReference type="GO" id="GO:0042546">
    <property type="term" value="P:cell wall biogenesis"/>
    <property type="evidence" value="ECO:0007669"/>
    <property type="project" value="InterPro"/>
</dbReference>
<dbReference type="Gene3D" id="2.60.120.200">
    <property type="match status" value="1"/>
</dbReference>
<dbReference type="GO" id="GO:0010411">
    <property type="term" value="P:xyloglucan metabolic process"/>
    <property type="evidence" value="ECO:0007669"/>
    <property type="project" value="InterPro"/>
</dbReference>
<dbReference type="SUPFAM" id="SSF49899">
    <property type="entry name" value="Concanavalin A-like lectins/glucanases"/>
    <property type="match status" value="1"/>
</dbReference>
<dbReference type="PROSITE" id="PS51762">
    <property type="entry name" value="GH16_2"/>
    <property type="match status" value="1"/>
</dbReference>
<dbReference type="InterPro" id="IPR008263">
    <property type="entry name" value="GH16_AS"/>
</dbReference>
<dbReference type="Proteomes" id="UP000807115">
    <property type="component" value="Chromosome 6"/>
</dbReference>
<feature type="chain" id="PRO_5038157279" description="Xyloglucan endotransglucosylase/hydrolase" evidence="8">
    <location>
        <begin position="25"/>
        <end position="284"/>
    </location>
</feature>
<evidence type="ECO:0000256" key="6">
    <source>
        <dbReference type="PIRSR" id="PIRSR005604-1"/>
    </source>
</evidence>
<feature type="signal peptide" evidence="8">
    <location>
        <begin position="1"/>
        <end position="24"/>
    </location>
</feature>
<reference evidence="10" key="1">
    <citation type="journal article" date="2019" name="BMC Genomics">
        <title>A new reference genome for Sorghum bicolor reveals high levels of sequence similarity between sweet and grain genotypes: implications for the genetics of sugar metabolism.</title>
        <authorList>
            <person name="Cooper E.A."/>
            <person name="Brenton Z.W."/>
            <person name="Flinn B.S."/>
            <person name="Jenkins J."/>
            <person name="Shu S."/>
            <person name="Flowers D."/>
            <person name="Luo F."/>
            <person name="Wang Y."/>
            <person name="Xia P."/>
            <person name="Barry K."/>
            <person name="Daum C."/>
            <person name="Lipzen A."/>
            <person name="Yoshinaga Y."/>
            <person name="Schmutz J."/>
            <person name="Saski C."/>
            <person name="Vermerris W."/>
            <person name="Kresovich S."/>
        </authorList>
    </citation>
    <scope>NUCLEOTIDE SEQUENCE</scope>
</reference>
<dbReference type="EMBL" id="CM027685">
    <property type="protein sequence ID" value="KAG0527332.1"/>
    <property type="molecule type" value="Genomic_DNA"/>
</dbReference>
<dbReference type="GO" id="GO:0048046">
    <property type="term" value="C:apoplast"/>
    <property type="evidence" value="ECO:0007669"/>
    <property type="project" value="UniProtKB-SubCell"/>
</dbReference>
<dbReference type="GO" id="GO:0004553">
    <property type="term" value="F:hydrolase activity, hydrolyzing O-glycosyl compounds"/>
    <property type="evidence" value="ECO:0007669"/>
    <property type="project" value="InterPro"/>
</dbReference>
<dbReference type="OrthoDB" id="4781at2759"/>
<dbReference type="OMA" id="YPSSQRM"/>
<evidence type="ECO:0000259" key="9">
    <source>
        <dbReference type="PROSITE" id="PS51762"/>
    </source>
</evidence>
<keyword evidence="2 8" id="KW-0378">Hydrolase</keyword>
<dbReference type="InterPro" id="IPR013320">
    <property type="entry name" value="ConA-like_dom_sf"/>
</dbReference>
<organism evidence="10 11">
    <name type="scientific">Sorghum bicolor</name>
    <name type="common">Sorghum</name>
    <name type="synonym">Sorghum vulgare</name>
    <dbReference type="NCBI Taxonomy" id="4558"/>
    <lineage>
        <taxon>Eukaryota</taxon>
        <taxon>Viridiplantae</taxon>
        <taxon>Streptophyta</taxon>
        <taxon>Embryophyta</taxon>
        <taxon>Tracheophyta</taxon>
        <taxon>Spermatophyta</taxon>
        <taxon>Magnoliopsida</taxon>
        <taxon>Liliopsida</taxon>
        <taxon>Poales</taxon>
        <taxon>Poaceae</taxon>
        <taxon>PACMAD clade</taxon>
        <taxon>Panicoideae</taxon>
        <taxon>Andropogonodae</taxon>
        <taxon>Andropogoneae</taxon>
        <taxon>Sorghinae</taxon>
        <taxon>Sorghum</taxon>
    </lineage>
</organism>
<name>A0A921QUJ7_SORBI</name>
<dbReference type="Pfam" id="PF00722">
    <property type="entry name" value="Glyco_hydro_16"/>
    <property type="match status" value="1"/>
</dbReference>
<evidence type="ECO:0000256" key="2">
    <source>
        <dbReference type="ARBA" id="ARBA00022801"/>
    </source>
</evidence>
<dbReference type="KEGG" id="sbi:8072291"/>
<dbReference type="PIRSF" id="PIRSF005604">
    <property type="entry name" value="XET"/>
    <property type="match status" value="1"/>
</dbReference>
<proteinExistence type="inferred from homology"/>
<evidence type="ECO:0000256" key="7">
    <source>
        <dbReference type="PIRSR" id="PIRSR005604-2"/>
    </source>
</evidence>
<dbReference type="EC" id="2.4.1.207" evidence="8"/>
<keyword evidence="8" id="KW-0964">Secreted</keyword>
<dbReference type="InterPro" id="IPR016455">
    <property type="entry name" value="XTH"/>
</dbReference>
<keyword evidence="3" id="KW-1015">Disulfide bond</keyword>
<dbReference type="GO" id="GO:0071555">
    <property type="term" value="P:cell wall organization"/>
    <property type="evidence" value="ECO:0007669"/>
    <property type="project" value="UniProtKB-KW"/>
</dbReference>
<feature type="active site" description="Proton donor" evidence="6">
    <location>
        <position position="114"/>
    </location>
</feature>
<protein>
    <recommendedName>
        <fullName evidence="8">Xyloglucan endotransglucosylase/hydrolase</fullName>
        <ecNumber evidence="8">2.4.1.207</ecNumber>
    </recommendedName>
</protein>
<evidence type="ECO:0000256" key="1">
    <source>
        <dbReference type="ARBA" id="ARBA00022679"/>
    </source>
</evidence>
<keyword evidence="8" id="KW-0961">Cell wall biogenesis/degradation</keyword>
<feature type="domain" description="GH16" evidence="9">
    <location>
        <begin position="20"/>
        <end position="224"/>
    </location>
</feature>
<dbReference type="PANTHER" id="PTHR31062">
    <property type="entry name" value="XYLOGLUCAN ENDOTRANSGLUCOSYLASE/HYDROLASE PROTEIN 8-RELATED"/>
    <property type="match status" value="1"/>
</dbReference>
<comment type="function">
    <text evidence="8">Catalyzes xyloglucan endohydrolysis (XEH) and/or endotransglycosylation (XET). Cleaves and religates xyloglucan polymers, an essential constituent of the primary cell wall, and thereby participates in cell wall construction of growing tissues.</text>
</comment>
<evidence type="ECO:0000256" key="3">
    <source>
        <dbReference type="ARBA" id="ARBA00023157"/>
    </source>
</evidence>
<dbReference type="Pfam" id="PF06955">
    <property type="entry name" value="XET_C"/>
    <property type="match status" value="1"/>
</dbReference>
<comment type="PTM">
    <text evidence="8">Contains at least one intrachain disulfide bond essential for its enzymatic activity.</text>
</comment>
<evidence type="ECO:0000256" key="8">
    <source>
        <dbReference type="RuleBase" id="RU361120"/>
    </source>
</evidence>